<dbReference type="PROSITE" id="PS50109">
    <property type="entry name" value="HIS_KIN"/>
    <property type="match status" value="2"/>
</dbReference>
<dbReference type="SUPFAM" id="SSF55874">
    <property type="entry name" value="ATPase domain of HSP90 chaperone/DNA topoisomerase II/histidine kinase"/>
    <property type="match status" value="2"/>
</dbReference>
<proteinExistence type="predicted"/>
<keyword evidence="15" id="KW-1185">Reference proteome</keyword>
<dbReference type="Gene3D" id="3.40.50.2300">
    <property type="match status" value="1"/>
</dbReference>
<dbReference type="GO" id="GO:0016301">
    <property type="term" value="F:kinase activity"/>
    <property type="evidence" value="ECO:0007669"/>
    <property type="project" value="UniProtKB-KW"/>
</dbReference>
<dbReference type="InterPro" id="IPR011006">
    <property type="entry name" value="CheY-like_superfamily"/>
</dbReference>
<evidence type="ECO:0000256" key="8">
    <source>
        <dbReference type="ARBA" id="ARBA00023012"/>
    </source>
</evidence>
<dbReference type="PROSITE" id="PS50110">
    <property type="entry name" value="RESPONSE_REGULATORY"/>
    <property type="match status" value="1"/>
</dbReference>
<protein>
    <recommendedName>
        <fullName evidence="2">histidine kinase</fullName>
        <ecNumber evidence="2">2.7.13.3</ecNumber>
    </recommendedName>
</protein>
<feature type="transmembrane region" description="Helical" evidence="11">
    <location>
        <begin position="366"/>
        <end position="382"/>
    </location>
</feature>
<dbReference type="InterPro" id="IPR010559">
    <property type="entry name" value="Sig_transdc_His_kin_internal"/>
</dbReference>
<evidence type="ECO:0000313" key="14">
    <source>
        <dbReference type="EMBL" id="MBP1891334.1"/>
    </source>
</evidence>
<keyword evidence="11" id="KW-0812">Transmembrane</keyword>
<feature type="transmembrane region" description="Helical" evidence="11">
    <location>
        <begin position="335"/>
        <end position="354"/>
    </location>
</feature>
<keyword evidence="8" id="KW-0902">Two-component regulatory system</keyword>
<feature type="transmembrane region" description="Helical" evidence="11">
    <location>
        <begin position="276"/>
        <end position="294"/>
    </location>
</feature>
<evidence type="ECO:0000259" key="13">
    <source>
        <dbReference type="PROSITE" id="PS50110"/>
    </source>
</evidence>
<gene>
    <name evidence="14" type="ORF">J2Z18_000403</name>
</gene>
<evidence type="ECO:0000256" key="10">
    <source>
        <dbReference type="SAM" id="MobiDB-lite"/>
    </source>
</evidence>
<feature type="modified residue" description="4-aspartylphosphate" evidence="9">
    <location>
        <position position="771"/>
    </location>
</feature>
<dbReference type="Gene3D" id="1.10.287.130">
    <property type="match status" value="1"/>
</dbReference>
<dbReference type="Pfam" id="PF06580">
    <property type="entry name" value="His_kinase"/>
    <property type="match status" value="1"/>
</dbReference>
<dbReference type="Gene3D" id="3.30.565.10">
    <property type="entry name" value="Histidine kinase-like ATPase, C-terminal domain"/>
    <property type="match status" value="2"/>
</dbReference>
<keyword evidence="11" id="KW-1133">Transmembrane helix</keyword>
<dbReference type="GeneID" id="95402457"/>
<evidence type="ECO:0000256" key="4">
    <source>
        <dbReference type="ARBA" id="ARBA00022679"/>
    </source>
</evidence>
<feature type="domain" description="Response regulatory" evidence="13">
    <location>
        <begin position="722"/>
        <end position="838"/>
    </location>
</feature>
<dbReference type="Pfam" id="PF02518">
    <property type="entry name" value="HATPase_c"/>
    <property type="match status" value="2"/>
</dbReference>
<dbReference type="Proteomes" id="UP000706926">
    <property type="component" value="Unassembled WGS sequence"/>
</dbReference>
<dbReference type="SMART" id="SM00388">
    <property type="entry name" value="HisKA"/>
    <property type="match status" value="1"/>
</dbReference>
<dbReference type="InterPro" id="IPR001789">
    <property type="entry name" value="Sig_transdc_resp-reg_receiver"/>
</dbReference>
<keyword evidence="4" id="KW-0808">Transferase</keyword>
<feature type="transmembrane region" description="Helical" evidence="11">
    <location>
        <begin position="394"/>
        <end position="412"/>
    </location>
</feature>
<feature type="transmembrane region" description="Helical" evidence="11">
    <location>
        <begin position="247"/>
        <end position="270"/>
    </location>
</feature>
<evidence type="ECO:0000256" key="9">
    <source>
        <dbReference type="PROSITE-ProRule" id="PRU00169"/>
    </source>
</evidence>
<dbReference type="InterPro" id="IPR008979">
    <property type="entry name" value="Galactose-bd-like_sf"/>
</dbReference>
<evidence type="ECO:0000256" key="5">
    <source>
        <dbReference type="ARBA" id="ARBA00022741"/>
    </source>
</evidence>
<dbReference type="CDD" id="cd17574">
    <property type="entry name" value="REC_OmpR"/>
    <property type="match status" value="1"/>
</dbReference>
<dbReference type="SMART" id="SM00448">
    <property type="entry name" value="REC"/>
    <property type="match status" value="1"/>
</dbReference>
<dbReference type="InterPro" id="IPR004358">
    <property type="entry name" value="Sig_transdc_His_kin-like_C"/>
</dbReference>
<dbReference type="Pfam" id="PF00072">
    <property type="entry name" value="Response_reg"/>
    <property type="match status" value="1"/>
</dbReference>
<dbReference type="EC" id="2.7.13.3" evidence="2"/>
<evidence type="ECO:0000313" key="15">
    <source>
        <dbReference type="Proteomes" id="UP000706926"/>
    </source>
</evidence>
<comment type="caution">
    <text evidence="14">The sequence shown here is derived from an EMBL/GenBank/DDBJ whole genome shotgun (WGS) entry which is preliminary data.</text>
</comment>
<dbReference type="PRINTS" id="PR00344">
    <property type="entry name" value="BCTRLSENSOR"/>
</dbReference>
<keyword evidence="5" id="KW-0547">Nucleotide-binding</keyword>
<feature type="transmembrane region" description="Helical" evidence="11">
    <location>
        <begin position="209"/>
        <end position="235"/>
    </location>
</feature>
<feature type="domain" description="Histidine kinase" evidence="12">
    <location>
        <begin position="949"/>
        <end position="1048"/>
    </location>
</feature>
<sequence>MRKWNETALKYSAIIILFLALLFGLRWAWSEMFSTSHDPRAVNGVLDLRGVDLNSSSPFYLDGEWQFYPFQFRSRADVEETPFRSVQVPGDWSRALHDDGNGPSYGYGTYRLRILTDPLEEPVAIWIKGIETVSRVEMNGLAEPEFGKLAADKNNYIAKSASYTATYSEEGATKIDLLIQVANFDEPHNGGIVRSIRFGSAASIDYVRWYSIGFQLVTFMVLLLHGLYAGILFAFNRQEPALLMTGLLTLTAGIAILAGNDYILLLWLPIDYAGGVKVRLIALLWQNLLMLLLFRRFLSPVSGRTWLRAFTAGLILFTGFLVVSPASWVHSVMEFKLFAFFYLIPLAWLVHLVGTMIFRRQTDQDIVFLLLTAAGIITNQLWTLAESGKEITTVYYPVDIIAAIIGFSTYWFKKYIRNAKENAKLNIQLQKADKLKDEFLANTSHELRTPLHGIMNIAQSVVSKEQENMNKGSVEDMKLLITISRRMSHLLEDLLDITRLKDHRITLAPEPLRIQSVVPGVFAMLQFMVEGKPVRLRMEIAESMPPVMADEKRLVQILYNLVHNALKYTEQGSVTVSASVRNGQAEIQVSDTGIGMSTEALERIFLPYEQGSHGVHDGRGFGLGLSICKQLVELHGGAISVSSEPGAGSVFSFNLPLAEAGASEARLSKPSGEMAASMGHEASEATETSGAEPASLPSADRGIHEPLPPPVDPSLGNDGKASILVVDDDPVNLKVLLGILSSEPYHITTAGSGLEVLELLGMRTWDLLIADVMMPQMSGYELTQRVREHYSVAELPILLLTARSQPEDIYTGFASGANDYMTKPVDATELKYRIRALIMLRQSVRERLRIEAAYLQAQIQPHFLFNTLNSIMALSEIDTKKMQHLAGAFASFLRISFDFLNTGELVDITYELELVKAYLYIEQERFRERLAAVWEVDPGIQLRLPPLSIQPLVENAVKHGILRRHQGGMVRVRIKRQTEGVLIEVIDNGRGMEADQVAELLSPAGQALRGIGIPNTNRRLIQMYGQGLTIISRPGEGTSVSFVIPEHRRLEKKSGN</sequence>
<name>A0ABS4F514_9BACL</name>
<dbReference type="InterPro" id="IPR003661">
    <property type="entry name" value="HisK_dim/P_dom"/>
</dbReference>
<keyword evidence="6 14" id="KW-0418">Kinase</keyword>
<dbReference type="PANTHER" id="PTHR43047:SF72">
    <property type="entry name" value="OSMOSENSING HISTIDINE PROTEIN KINASE SLN1"/>
    <property type="match status" value="1"/>
</dbReference>
<dbReference type="InterPro" id="IPR036890">
    <property type="entry name" value="HATPase_C_sf"/>
</dbReference>
<dbReference type="CDD" id="cd00082">
    <property type="entry name" value="HisKA"/>
    <property type="match status" value="1"/>
</dbReference>
<reference evidence="14 15" key="1">
    <citation type="submission" date="2021-03" db="EMBL/GenBank/DDBJ databases">
        <title>Genomic Encyclopedia of Type Strains, Phase IV (KMG-IV): sequencing the most valuable type-strain genomes for metagenomic binning, comparative biology and taxonomic classification.</title>
        <authorList>
            <person name="Goeker M."/>
        </authorList>
    </citation>
    <scope>NUCLEOTIDE SEQUENCE [LARGE SCALE GENOMIC DNA]</scope>
    <source>
        <strain evidence="14 15">DSM 15596</strain>
    </source>
</reference>
<feature type="domain" description="Histidine kinase" evidence="12">
    <location>
        <begin position="442"/>
        <end position="659"/>
    </location>
</feature>
<dbReference type="Pfam" id="PF00512">
    <property type="entry name" value="HisKA"/>
    <property type="match status" value="1"/>
</dbReference>
<evidence type="ECO:0000256" key="3">
    <source>
        <dbReference type="ARBA" id="ARBA00022553"/>
    </source>
</evidence>
<dbReference type="RefSeq" id="WP_210094082.1">
    <property type="nucleotide sequence ID" value="NZ_BOSA01000018.1"/>
</dbReference>
<keyword evidence="3 9" id="KW-0597">Phosphoprotein</keyword>
<organism evidence="14 15">
    <name type="scientific">Paenibacillus lactis</name>
    <dbReference type="NCBI Taxonomy" id="228574"/>
    <lineage>
        <taxon>Bacteria</taxon>
        <taxon>Bacillati</taxon>
        <taxon>Bacillota</taxon>
        <taxon>Bacilli</taxon>
        <taxon>Bacillales</taxon>
        <taxon>Paenibacillaceae</taxon>
        <taxon>Paenibacillus</taxon>
    </lineage>
</organism>
<dbReference type="InterPro" id="IPR005467">
    <property type="entry name" value="His_kinase_dom"/>
</dbReference>
<evidence type="ECO:0000259" key="12">
    <source>
        <dbReference type="PROSITE" id="PS50109"/>
    </source>
</evidence>
<dbReference type="InterPro" id="IPR036097">
    <property type="entry name" value="HisK_dim/P_sf"/>
</dbReference>
<dbReference type="Gene3D" id="2.60.120.260">
    <property type="entry name" value="Galactose-binding domain-like"/>
    <property type="match status" value="1"/>
</dbReference>
<dbReference type="SUPFAM" id="SSF47384">
    <property type="entry name" value="Homodimeric domain of signal transducing histidine kinase"/>
    <property type="match status" value="1"/>
</dbReference>
<dbReference type="SUPFAM" id="SSF52172">
    <property type="entry name" value="CheY-like"/>
    <property type="match status" value="1"/>
</dbReference>
<feature type="region of interest" description="Disordered" evidence="10">
    <location>
        <begin position="664"/>
        <end position="716"/>
    </location>
</feature>
<dbReference type="SMART" id="SM00387">
    <property type="entry name" value="HATPase_c"/>
    <property type="match status" value="2"/>
</dbReference>
<dbReference type="CDD" id="cd16922">
    <property type="entry name" value="HATPase_EvgS-ArcB-TorS-like"/>
    <property type="match status" value="1"/>
</dbReference>
<accession>A0ABS4F514</accession>
<evidence type="ECO:0000256" key="1">
    <source>
        <dbReference type="ARBA" id="ARBA00000085"/>
    </source>
</evidence>
<dbReference type="EMBL" id="JAGGKI010000001">
    <property type="protein sequence ID" value="MBP1891334.1"/>
    <property type="molecule type" value="Genomic_DNA"/>
</dbReference>
<feature type="transmembrane region" description="Helical" evidence="11">
    <location>
        <begin position="306"/>
        <end position="329"/>
    </location>
</feature>
<evidence type="ECO:0000256" key="6">
    <source>
        <dbReference type="ARBA" id="ARBA00022777"/>
    </source>
</evidence>
<evidence type="ECO:0000256" key="11">
    <source>
        <dbReference type="SAM" id="Phobius"/>
    </source>
</evidence>
<dbReference type="SUPFAM" id="SSF49785">
    <property type="entry name" value="Galactose-binding domain-like"/>
    <property type="match status" value="1"/>
</dbReference>
<comment type="catalytic activity">
    <reaction evidence="1">
        <text>ATP + protein L-histidine = ADP + protein N-phospho-L-histidine.</text>
        <dbReference type="EC" id="2.7.13.3"/>
    </reaction>
</comment>
<keyword evidence="7" id="KW-0067">ATP-binding</keyword>
<evidence type="ECO:0000256" key="7">
    <source>
        <dbReference type="ARBA" id="ARBA00022840"/>
    </source>
</evidence>
<keyword evidence="11" id="KW-0472">Membrane</keyword>
<evidence type="ECO:0000256" key="2">
    <source>
        <dbReference type="ARBA" id="ARBA00012438"/>
    </source>
</evidence>
<dbReference type="InterPro" id="IPR003594">
    <property type="entry name" value="HATPase_dom"/>
</dbReference>
<dbReference type="PANTHER" id="PTHR43047">
    <property type="entry name" value="TWO-COMPONENT HISTIDINE PROTEIN KINASE"/>
    <property type="match status" value="1"/>
</dbReference>
<feature type="compositionally biased region" description="Low complexity" evidence="10">
    <location>
        <begin position="685"/>
        <end position="695"/>
    </location>
</feature>